<name>A0ABV1GKW9_9FIRM</name>
<sequence length="133" mass="15501">MLNENKIKMMTKMAIYEKNQGRQMLKNARYYKGDYIALSVLKSTIATTFAYIIVFLMYILCDVEKLVADINSLDYAAMGKKMALYYVIMLVVFAVISGAVSAYKYDRSRSGMKKYFSRLNKLERFYNGQKNRK</sequence>
<reference evidence="2 3" key="1">
    <citation type="submission" date="2024-03" db="EMBL/GenBank/DDBJ databases">
        <title>Human intestinal bacterial collection.</title>
        <authorList>
            <person name="Pauvert C."/>
            <person name="Hitch T.C.A."/>
            <person name="Clavel T."/>
        </authorList>
    </citation>
    <scope>NUCLEOTIDE SEQUENCE [LARGE SCALE GENOMIC DNA]</scope>
    <source>
        <strain evidence="2 3">CLA-JM-H10</strain>
    </source>
</reference>
<gene>
    <name evidence="2" type="ORF">WMO38_03260</name>
</gene>
<keyword evidence="1" id="KW-0472">Membrane</keyword>
<protein>
    <recommendedName>
        <fullName evidence="4">DUF4234 domain-containing protein</fullName>
    </recommendedName>
</protein>
<evidence type="ECO:0000313" key="3">
    <source>
        <dbReference type="Proteomes" id="UP001480973"/>
    </source>
</evidence>
<evidence type="ECO:0000256" key="1">
    <source>
        <dbReference type="SAM" id="Phobius"/>
    </source>
</evidence>
<feature type="transmembrane region" description="Helical" evidence="1">
    <location>
        <begin position="35"/>
        <end position="60"/>
    </location>
</feature>
<organism evidence="2 3">
    <name type="scientific">Lachnospira intestinalis</name>
    <dbReference type="NCBI Taxonomy" id="3133158"/>
    <lineage>
        <taxon>Bacteria</taxon>
        <taxon>Bacillati</taxon>
        <taxon>Bacillota</taxon>
        <taxon>Clostridia</taxon>
        <taxon>Lachnospirales</taxon>
        <taxon>Lachnospiraceae</taxon>
        <taxon>Lachnospira</taxon>
    </lineage>
</organism>
<keyword evidence="1" id="KW-1133">Transmembrane helix</keyword>
<keyword evidence="1" id="KW-0812">Transmembrane</keyword>
<comment type="caution">
    <text evidence="2">The sequence shown here is derived from an EMBL/GenBank/DDBJ whole genome shotgun (WGS) entry which is preliminary data.</text>
</comment>
<evidence type="ECO:0000313" key="2">
    <source>
        <dbReference type="EMBL" id="MEQ2534128.1"/>
    </source>
</evidence>
<keyword evidence="3" id="KW-1185">Reference proteome</keyword>
<accession>A0ABV1GKW9</accession>
<proteinExistence type="predicted"/>
<feature type="transmembrane region" description="Helical" evidence="1">
    <location>
        <begin position="83"/>
        <end position="103"/>
    </location>
</feature>
<dbReference type="Proteomes" id="UP001480973">
    <property type="component" value="Unassembled WGS sequence"/>
</dbReference>
<dbReference type="EMBL" id="JBBMES010000002">
    <property type="protein sequence ID" value="MEQ2534128.1"/>
    <property type="molecule type" value="Genomic_DNA"/>
</dbReference>
<evidence type="ECO:0008006" key="4">
    <source>
        <dbReference type="Google" id="ProtNLM"/>
    </source>
</evidence>